<protein>
    <submittedName>
        <fullName evidence="2 4">Uncharacterized protein</fullName>
    </submittedName>
</protein>
<sequence>MRRTRSSKSAEPSRGLSLGDESSFNTSTATELLGTLADVIGKATELLGTLAEVLSTVTELLCTLADVFGTKALEANVCDCTNAII</sequence>
<evidence type="ECO:0000313" key="3">
    <source>
        <dbReference type="Proteomes" id="UP000050761"/>
    </source>
</evidence>
<gene>
    <name evidence="2" type="ORF">HPBE_LOCUS10005</name>
</gene>
<accession>A0A3P7Y657</accession>
<evidence type="ECO:0000313" key="4">
    <source>
        <dbReference type="WBParaSite" id="HPBE_0001000401-mRNA-1"/>
    </source>
</evidence>
<organism evidence="3 4">
    <name type="scientific">Heligmosomoides polygyrus</name>
    <name type="common">Parasitic roundworm</name>
    <dbReference type="NCBI Taxonomy" id="6339"/>
    <lineage>
        <taxon>Eukaryota</taxon>
        <taxon>Metazoa</taxon>
        <taxon>Ecdysozoa</taxon>
        <taxon>Nematoda</taxon>
        <taxon>Chromadorea</taxon>
        <taxon>Rhabditida</taxon>
        <taxon>Rhabditina</taxon>
        <taxon>Rhabditomorpha</taxon>
        <taxon>Strongyloidea</taxon>
        <taxon>Heligmosomidae</taxon>
        <taxon>Heligmosomoides</taxon>
    </lineage>
</organism>
<dbReference type="EMBL" id="UZAH01026619">
    <property type="protein sequence ID" value="VDO83210.1"/>
    <property type="molecule type" value="Genomic_DNA"/>
</dbReference>
<keyword evidence="3" id="KW-1185">Reference proteome</keyword>
<proteinExistence type="predicted"/>
<dbReference type="WBParaSite" id="HPBE_0001000401-mRNA-1">
    <property type="protein sequence ID" value="HPBE_0001000401-mRNA-1"/>
    <property type="gene ID" value="HPBE_0001000401"/>
</dbReference>
<accession>A0A183FQJ0</accession>
<feature type="region of interest" description="Disordered" evidence="1">
    <location>
        <begin position="1"/>
        <end position="25"/>
    </location>
</feature>
<reference evidence="4" key="2">
    <citation type="submission" date="2019-09" db="UniProtKB">
        <authorList>
            <consortium name="WormBaseParasite"/>
        </authorList>
    </citation>
    <scope>IDENTIFICATION</scope>
</reference>
<dbReference type="Proteomes" id="UP000050761">
    <property type="component" value="Unassembled WGS sequence"/>
</dbReference>
<dbReference type="AlphaFoldDB" id="A0A183FQJ0"/>
<name>A0A183FQJ0_HELPZ</name>
<evidence type="ECO:0000313" key="2">
    <source>
        <dbReference type="EMBL" id="VDO83210.1"/>
    </source>
</evidence>
<reference evidence="2 3" key="1">
    <citation type="submission" date="2018-11" db="EMBL/GenBank/DDBJ databases">
        <authorList>
            <consortium name="Pathogen Informatics"/>
        </authorList>
    </citation>
    <scope>NUCLEOTIDE SEQUENCE [LARGE SCALE GENOMIC DNA]</scope>
</reference>
<evidence type="ECO:0000256" key="1">
    <source>
        <dbReference type="SAM" id="MobiDB-lite"/>
    </source>
</evidence>